<gene>
    <name evidence="6 10" type="primary">hutH</name>
    <name evidence="10" type="ORF">OOZ53_11890</name>
</gene>
<evidence type="ECO:0000256" key="7">
    <source>
        <dbReference type="RuleBase" id="RU003954"/>
    </source>
</evidence>
<dbReference type="RefSeq" id="WP_271089773.1">
    <property type="nucleotide sequence ID" value="NZ_JAPJZH010000006.1"/>
</dbReference>
<evidence type="ECO:0000256" key="3">
    <source>
        <dbReference type="ARBA" id="ARBA00022808"/>
    </source>
</evidence>
<comment type="similarity">
    <text evidence="6 7">Belongs to the PAL/histidase family.</text>
</comment>
<protein>
    <recommendedName>
        <fullName evidence="2 6">Histidine ammonia-lyase</fullName>
        <shortName evidence="6">Histidase</shortName>
        <ecNumber evidence="2 6">4.3.1.3</ecNumber>
    </recommendedName>
</protein>
<organism evidence="10 11">
    <name type="scientific">Hoeflea poritis</name>
    <dbReference type="NCBI Taxonomy" id="2993659"/>
    <lineage>
        <taxon>Bacteria</taxon>
        <taxon>Pseudomonadati</taxon>
        <taxon>Pseudomonadota</taxon>
        <taxon>Alphaproteobacteria</taxon>
        <taxon>Hyphomicrobiales</taxon>
        <taxon>Rhizobiaceae</taxon>
        <taxon>Hoeflea</taxon>
    </lineage>
</organism>
<dbReference type="NCBIfam" id="NF006871">
    <property type="entry name" value="PRK09367.1"/>
    <property type="match status" value="1"/>
</dbReference>
<evidence type="ECO:0000313" key="11">
    <source>
        <dbReference type="Proteomes" id="UP001148313"/>
    </source>
</evidence>
<proteinExistence type="inferred from homology"/>
<accession>A0ABT4VN07</accession>
<evidence type="ECO:0000256" key="9">
    <source>
        <dbReference type="RuleBase" id="RU004480"/>
    </source>
</evidence>
<keyword evidence="6" id="KW-0963">Cytoplasm</keyword>
<keyword evidence="3 6" id="KW-0369">Histidine metabolism</keyword>
<evidence type="ECO:0000256" key="2">
    <source>
        <dbReference type="ARBA" id="ARBA00012994"/>
    </source>
</evidence>
<reference evidence="10" key="1">
    <citation type="submission" date="2022-11" db="EMBL/GenBank/DDBJ databases">
        <title>Hoeflea poritis sp. nov., isolated from scleractinian coral Porites lutea.</title>
        <authorList>
            <person name="Zhang G."/>
            <person name="Wei Q."/>
            <person name="Cai L."/>
        </authorList>
    </citation>
    <scope>NUCLEOTIDE SEQUENCE</scope>
    <source>
        <strain evidence="10">E7-10</strain>
    </source>
</reference>
<comment type="pathway">
    <text evidence="1 6 8">Amino-acid degradation; L-histidine degradation into L-glutamate; N-formimidoyl-L-glutamate from L-histidine: step 1/3.</text>
</comment>
<dbReference type="NCBIfam" id="TIGR01225">
    <property type="entry name" value="hutH"/>
    <property type="match status" value="1"/>
</dbReference>
<dbReference type="SUPFAM" id="SSF48557">
    <property type="entry name" value="L-aspartase-like"/>
    <property type="match status" value="1"/>
</dbReference>
<dbReference type="InterPro" id="IPR008948">
    <property type="entry name" value="L-Aspartase-like"/>
</dbReference>
<dbReference type="InterPro" id="IPR022313">
    <property type="entry name" value="Phe/His_NH3-lyase_AS"/>
</dbReference>
<dbReference type="PANTHER" id="PTHR10362">
    <property type="entry name" value="HISTIDINE AMMONIA-LYASE"/>
    <property type="match status" value="1"/>
</dbReference>
<evidence type="ECO:0000256" key="8">
    <source>
        <dbReference type="RuleBase" id="RU004479"/>
    </source>
</evidence>
<dbReference type="Gene3D" id="1.20.200.10">
    <property type="entry name" value="Fumarase/aspartase (Central domain)"/>
    <property type="match status" value="1"/>
</dbReference>
<comment type="PTM">
    <text evidence="6">Contains an active site 4-methylidene-imidazol-5-one (MIO), which is formed autocatalytically by cyclization and dehydration of residues Ala-Ser-Gly.</text>
</comment>
<comment type="subcellular location">
    <subcellularLocation>
        <location evidence="6 9">Cytoplasm</location>
    </subcellularLocation>
</comment>
<feature type="cross-link" description="5-imidazolinone (Ala-Gly)" evidence="6">
    <location>
        <begin position="143"/>
        <end position="145"/>
    </location>
</feature>
<dbReference type="Proteomes" id="UP001148313">
    <property type="component" value="Unassembled WGS sequence"/>
</dbReference>
<dbReference type="Pfam" id="PF00221">
    <property type="entry name" value="Lyase_aromatic"/>
    <property type="match status" value="1"/>
</dbReference>
<dbReference type="EMBL" id="JAPJZH010000006">
    <property type="protein sequence ID" value="MDA4846055.1"/>
    <property type="molecule type" value="Genomic_DNA"/>
</dbReference>
<evidence type="ECO:0000256" key="6">
    <source>
        <dbReference type="HAMAP-Rule" id="MF_00229"/>
    </source>
</evidence>
<evidence type="ECO:0000256" key="4">
    <source>
        <dbReference type="ARBA" id="ARBA00023239"/>
    </source>
</evidence>
<evidence type="ECO:0000256" key="5">
    <source>
        <dbReference type="ARBA" id="ARBA00049269"/>
    </source>
</evidence>
<dbReference type="Gene3D" id="1.10.275.10">
    <property type="entry name" value="Fumarase/aspartase (N-terminal domain)"/>
    <property type="match status" value="1"/>
</dbReference>
<name>A0ABT4VN07_9HYPH</name>
<dbReference type="InterPro" id="IPR024083">
    <property type="entry name" value="Fumarase/histidase_N"/>
</dbReference>
<dbReference type="EC" id="4.3.1.3" evidence="2 6"/>
<dbReference type="GO" id="GO:0004397">
    <property type="term" value="F:histidine ammonia-lyase activity"/>
    <property type="evidence" value="ECO:0007669"/>
    <property type="project" value="UniProtKB-EC"/>
</dbReference>
<evidence type="ECO:0000313" key="10">
    <source>
        <dbReference type="EMBL" id="MDA4846055.1"/>
    </source>
</evidence>
<comment type="caution">
    <text evidence="10">The sequence shown here is derived from an EMBL/GenBank/DDBJ whole genome shotgun (WGS) entry which is preliminary data.</text>
</comment>
<dbReference type="InterPro" id="IPR005921">
    <property type="entry name" value="HutH"/>
</dbReference>
<dbReference type="HAMAP" id="MF_00229">
    <property type="entry name" value="His_ammonia_lyase"/>
    <property type="match status" value="1"/>
</dbReference>
<feature type="modified residue" description="2,3-didehydroalanine (Ser)" evidence="6">
    <location>
        <position position="144"/>
    </location>
</feature>
<keyword evidence="4 6" id="KW-0456">Lyase</keyword>
<dbReference type="InterPro" id="IPR001106">
    <property type="entry name" value="Aromatic_Lyase"/>
</dbReference>
<dbReference type="PROSITE" id="PS00488">
    <property type="entry name" value="PAL_HISTIDASE"/>
    <property type="match status" value="1"/>
</dbReference>
<comment type="catalytic activity">
    <reaction evidence="5 6 8">
        <text>L-histidine = trans-urocanate + NH4(+)</text>
        <dbReference type="Rhea" id="RHEA:21232"/>
        <dbReference type="ChEBI" id="CHEBI:17771"/>
        <dbReference type="ChEBI" id="CHEBI:28938"/>
        <dbReference type="ChEBI" id="CHEBI:57595"/>
        <dbReference type="EC" id="4.3.1.3"/>
    </reaction>
</comment>
<dbReference type="CDD" id="cd00332">
    <property type="entry name" value="PAL-HAL"/>
    <property type="match status" value="1"/>
</dbReference>
<evidence type="ECO:0000256" key="1">
    <source>
        <dbReference type="ARBA" id="ARBA00005113"/>
    </source>
</evidence>
<sequence length="516" mass="54798">MSAVVLQPGDMSLAQLEDIYWREAEVTVDHSCRAAVEAAAKLIGETARGEEPVYGVNTGFGKLASIKIAPRHTATLQRNLILSHCCGVGPPIPRRITRVMMILKLLSLCRGASGVRWALIELLEKMLERKVTPIIPAQGSVGASGDLAPLAHMTAVMIGEGEAEYDGKVMPGGAALKAAGLEPVPLGPKEGLAFINGTQFSTAFALAELFETWRCAENALLISALSTDAIMGSTAPTRPEIHALRGHRGQIEAAAAIRLLMDGSEIRESHREDDSRVQDPYCIRCQPQVTGACLDLLRQAGTTLEIEANAVTDNPLVMTETGDVISGGNFHAEPTAFAADQIALAIAEIGAISQRRIALMVDPTLSFDLPPFLTPEPGINSGLMIAEVTSAALMSENKQRANPCSTDSTPTSANQEDHVSMAAHGARRLADMNDNLGRILGIELLCAAQGIEFRAPLKTSAPLQAAMTGLREQVEALGEDRFLAGDLEKAAVLVRNRSLVDRCGIELMPPLGSEAA</sequence>
<keyword evidence="11" id="KW-1185">Reference proteome</keyword>